<dbReference type="Proteomes" id="UP000054342">
    <property type="component" value="Unassembled WGS sequence"/>
</dbReference>
<dbReference type="HOGENOM" id="CLU_498772_0_0_1"/>
<sequence>MSSAVTEEPRCRLARQDIGRLYVKAGDSPSQYFYPRDKLRGYLTRSKVGWILQCPCRNCRRHYASFGRNHAPTEFIDRIVGPESDSGAINDPARTAYSLFGLLTYIEHPMLIIGFMMREWYDIHLLPVTFPADSLRSMCREFLTKEGPATFQQFEHQFSTTLRHFAVPMMNSGAYSVYEEDTILPFLKLQKVKSQGAHSRVYAFEIYEEYRKFADAIDVTKFARKELNKDSELAFHLENKNLNVANLLQDDHIVRMIKAYKHGDTFNLIFPYAKANLDDLLRDRQSDLVEAVPGPVESRHVWKQLLGIAKALHKIGGPQGTDSLFPQHPRPEHRGVHFDLKPSNILINDKNVWMISDFGQTVFRPTSDSSSRVVNQGGTLAYAPPEMDNIDAKSSRRYDIWSLGCIALEVLAFALLGPRGLNGRDDYPGLDQIRRTSSSSGGQEDDALWYREGDRGEYGVKPAVFDFMRFLEATESLQQRSSSLSFVSRIVDVIKKMLKPKADDRIDIGEVIRLLESVIEESNDDAQGQQIVAESGETSIGEPELQCIR</sequence>
<dbReference type="SUPFAM" id="SSF56112">
    <property type="entry name" value="Protein kinase-like (PK-like)"/>
    <property type="match status" value="1"/>
</dbReference>
<reference evidence="2 3" key="1">
    <citation type="submission" date="2015-01" db="EMBL/GenBank/DDBJ databases">
        <title>The Genome Sequence of Exophiala xenobiotica CBS118157.</title>
        <authorList>
            <consortium name="The Broad Institute Genomics Platform"/>
            <person name="Cuomo C."/>
            <person name="de Hoog S."/>
            <person name="Gorbushina A."/>
            <person name="Stielow B."/>
            <person name="Teixiera M."/>
            <person name="Abouelleil A."/>
            <person name="Chapman S.B."/>
            <person name="Priest M."/>
            <person name="Young S.K."/>
            <person name="Wortman J."/>
            <person name="Nusbaum C."/>
            <person name="Birren B."/>
        </authorList>
    </citation>
    <scope>NUCLEOTIDE SEQUENCE [LARGE SCALE GENOMIC DNA]</scope>
    <source>
        <strain evidence="2 3">CBS 118157</strain>
    </source>
</reference>
<dbReference type="Pfam" id="PF00069">
    <property type="entry name" value="Pkinase"/>
    <property type="match status" value="1"/>
</dbReference>
<dbReference type="PROSITE" id="PS50011">
    <property type="entry name" value="PROTEIN_KINASE_DOM"/>
    <property type="match status" value="1"/>
</dbReference>
<dbReference type="CDD" id="cd00180">
    <property type="entry name" value="PKc"/>
    <property type="match status" value="1"/>
</dbReference>
<evidence type="ECO:0000313" key="2">
    <source>
        <dbReference type="EMBL" id="KIW54421.1"/>
    </source>
</evidence>
<name>A0A0D2BPD8_9EURO</name>
<dbReference type="SMART" id="SM00220">
    <property type="entry name" value="S_TKc"/>
    <property type="match status" value="1"/>
</dbReference>
<dbReference type="STRING" id="348802.A0A0D2BPD8"/>
<dbReference type="GO" id="GO:0044773">
    <property type="term" value="P:mitotic DNA damage checkpoint signaling"/>
    <property type="evidence" value="ECO:0007669"/>
    <property type="project" value="TreeGrafter"/>
</dbReference>
<gene>
    <name evidence="2" type="ORF">PV05_06781</name>
</gene>
<dbReference type="EMBL" id="KN847320">
    <property type="protein sequence ID" value="KIW54421.1"/>
    <property type="molecule type" value="Genomic_DNA"/>
</dbReference>
<dbReference type="InterPro" id="IPR011009">
    <property type="entry name" value="Kinase-like_dom_sf"/>
</dbReference>
<dbReference type="PANTHER" id="PTHR44167:SF30">
    <property type="entry name" value="PHOSPHORYLASE KINASE"/>
    <property type="match status" value="1"/>
</dbReference>
<dbReference type="PANTHER" id="PTHR44167">
    <property type="entry name" value="OVARIAN-SPECIFIC SERINE/THREONINE-PROTEIN KINASE LOK-RELATED"/>
    <property type="match status" value="1"/>
</dbReference>
<dbReference type="GO" id="GO:0005524">
    <property type="term" value="F:ATP binding"/>
    <property type="evidence" value="ECO:0007669"/>
    <property type="project" value="InterPro"/>
</dbReference>
<protein>
    <recommendedName>
        <fullName evidence="1">Protein kinase domain-containing protein</fullName>
    </recommendedName>
</protein>
<dbReference type="GO" id="GO:0005634">
    <property type="term" value="C:nucleus"/>
    <property type="evidence" value="ECO:0007669"/>
    <property type="project" value="TreeGrafter"/>
</dbReference>
<dbReference type="InterPro" id="IPR000719">
    <property type="entry name" value="Prot_kinase_dom"/>
</dbReference>
<evidence type="ECO:0000313" key="3">
    <source>
        <dbReference type="Proteomes" id="UP000054342"/>
    </source>
</evidence>
<dbReference type="AlphaFoldDB" id="A0A0D2BPD8"/>
<proteinExistence type="predicted"/>
<dbReference type="OrthoDB" id="4119301at2759"/>
<evidence type="ECO:0000259" key="1">
    <source>
        <dbReference type="PROSITE" id="PS50011"/>
    </source>
</evidence>
<keyword evidence="3" id="KW-1185">Reference proteome</keyword>
<feature type="domain" description="Protein kinase" evidence="1">
    <location>
        <begin position="187"/>
        <end position="519"/>
    </location>
</feature>
<dbReference type="GO" id="GO:0004674">
    <property type="term" value="F:protein serine/threonine kinase activity"/>
    <property type="evidence" value="ECO:0007669"/>
    <property type="project" value="TreeGrafter"/>
</dbReference>
<organism evidence="2 3">
    <name type="scientific">Exophiala xenobiotica</name>
    <dbReference type="NCBI Taxonomy" id="348802"/>
    <lineage>
        <taxon>Eukaryota</taxon>
        <taxon>Fungi</taxon>
        <taxon>Dikarya</taxon>
        <taxon>Ascomycota</taxon>
        <taxon>Pezizomycotina</taxon>
        <taxon>Eurotiomycetes</taxon>
        <taxon>Chaetothyriomycetidae</taxon>
        <taxon>Chaetothyriales</taxon>
        <taxon>Herpotrichiellaceae</taxon>
        <taxon>Exophiala</taxon>
    </lineage>
</organism>
<dbReference type="GeneID" id="25328689"/>
<dbReference type="RefSeq" id="XP_013315005.1">
    <property type="nucleotide sequence ID" value="XM_013459551.1"/>
</dbReference>
<dbReference type="Gene3D" id="1.10.510.10">
    <property type="entry name" value="Transferase(Phosphotransferase) domain 1"/>
    <property type="match status" value="1"/>
</dbReference>
<accession>A0A0D2BPD8</accession>